<keyword evidence="2" id="KW-1185">Reference proteome</keyword>
<accession>A0A4C1ZZS2</accession>
<evidence type="ECO:0000313" key="1">
    <source>
        <dbReference type="EMBL" id="GBP92469.1"/>
    </source>
</evidence>
<reference evidence="1 2" key="1">
    <citation type="journal article" date="2019" name="Commun. Biol.">
        <title>The bagworm genome reveals a unique fibroin gene that provides high tensile strength.</title>
        <authorList>
            <person name="Kono N."/>
            <person name="Nakamura H."/>
            <person name="Ohtoshi R."/>
            <person name="Tomita M."/>
            <person name="Numata K."/>
            <person name="Arakawa K."/>
        </authorList>
    </citation>
    <scope>NUCLEOTIDE SEQUENCE [LARGE SCALE GENOMIC DNA]</scope>
</reference>
<evidence type="ECO:0000313" key="2">
    <source>
        <dbReference type="Proteomes" id="UP000299102"/>
    </source>
</evidence>
<comment type="caution">
    <text evidence="1">The sequence shown here is derived from an EMBL/GenBank/DDBJ whole genome shotgun (WGS) entry which is preliminary data.</text>
</comment>
<proteinExistence type="predicted"/>
<organism evidence="1 2">
    <name type="scientific">Eumeta variegata</name>
    <name type="common">Bagworm moth</name>
    <name type="synonym">Eumeta japonica</name>
    <dbReference type="NCBI Taxonomy" id="151549"/>
    <lineage>
        <taxon>Eukaryota</taxon>
        <taxon>Metazoa</taxon>
        <taxon>Ecdysozoa</taxon>
        <taxon>Arthropoda</taxon>
        <taxon>Hexapoda</taxon>
        <taxon>Insecta</taxon>
        <taxon>Pterygota</taxon>
        <taxon>Neoptera</taxon>
        <taxon>Endopterygota</taxon>
        <taxon>Lepidoptera</taxon>
        <taxon>Glossata</taxon>
        <taxon>Ditrysia</taxon>
        <taxon>Tineoidea</taxon>
        <taxon>Psychidae</taxon>
        <taxon>Oiketicinae</taxon>
        <taxon>Eumeta</taxon>
    </lineage>
</organism>
<gene>
    <name evidence="1" type="ORF">EVAR_34361_1</name>
</gene>
<dbReference type="EMBL" id="BGZK01002276">
    <property type="protein sequence ID" value="GBP92469.1"/>
    <property type="molecule type" value="Genomic_DNA"/>
</dbReference>
<dbReference type="AlphaFoldDB" id="A0A4C1ZZS2"/>
<dbReference type="Proteomes" id="UP000299102">
    <property type="component" value="Unassembled WGS sequence"/>
</dbReference>
<protein>
    <submittedName>
        <fullName evidence="1">Uncharacterized protein</fullName>
    </submittedName>
</protein>
<sequence length="102" mass="12015">MKKHIFLNDATTIQPVSFWIDGDACTTLPPLLNHPSLTCNHQPHSRSRYSLARRTLRRQQGLFEVQVTRPERRKMLFHRPDIIRQSALNTRRDREHCSGSRL</sequence>
<name>A0A4C1ZZS2_EUMVA</name>